<dbReference type="InterPro" id="IPR034982">
    <property type="entry name" value="Imelysin-like_IrpA"/>
</dbReference>
<organism evidence="4 5">
    <name type="scientific">Thiocystis violascens (strain ATCC 17096 / DSM 198 / 6111)</name>
    <name type="common">Chromatium violascens</name>
    <dbReference type="NCBI Taxonomy" id="765911"/>
    <lineage>
        <taxon>Bacteria</taxon>
        <taxon>Pseudomonadati</taxon>
        <taxon>Pseudomonadota</taxon>
        <taxon>Gammaproteobacteria</taxon>
        <taxon>Chromatiales</taxon>
        <taxon>Chromatiaceae</taxon>
        <taxon>Thiocystis</taxon>
    </lineage>
</organism>
<dbReference type="Pfam" id="PF09375">
    <property type="entry name" value="Peptidase_M75"/>
    <property type="match status" value="1"/>
</dbReference>
<gene>
    <name evidence="4" type="ordered locus">Thivi_0141</name>
</gene>
<keyword evidence="5" id="KW-1185">Reference proteome</keyword>
<reference evidence="4 5" key="1">
    <citation type="submission" date="2012-06" db="EMBL/GenBank/DDBJ databases">
        <title>Complete sequence of Thiocystis violascens DSM 198.</title>
        <authorList>
            <consortium name="US DOE Joint Genome Institute"/>
            <person name="Lucas S."/>
            <person name="Han J."/>
            <person name="Lapidus A."/>
            <person name="Cheng J.-F."/>
            <person name="Goodwin L."/>
            <person name="Pitluck S."/>
            <person name="Peters L."/>
            <person name="Ovchinnikova G."/>
            <person name="Teshima H."/>
            <person name="Detter J.C."/>
            <person name="Han C."/>
            <person name="Tapia R."/>
            <person name="Land M."/>
            <person name="Hauser L."/>
            <person name="Kyrpides N."/>
            <person name="Ivanova N."/>
            <person name="Pagani I."/>
            <person name="Vogl K."/>
            <person name="Liu Z."/>
            <person name="Frigaard N.-U."/>
            <person name="Bryant D."/>
            <person name="Woyke T."/>
        </authorList>
    </citation>
    <scope>NUCLEOTIDE SEQUENCE [LARGE SCALE GENOMIC DNA]</scope>
    <source>
        <strain evidence="5">ATCC 17096 / DSM 198 / 6111</strain>
    </source>
</reference>
<dbReference type="OrthoDB" id="5729110at2"/>
<dbReference type="GO" id="GO:0030313">
    <property type="term" value="C:cell envelope"/>
    <property type="evidence" value="ECO:0007669"/>
    <property type="project" value="UniProtKB-SubCell"/>
</dbReference>
<dbReference type="EMBL" id="CP003154">
    <property type="protein sequence ID" value="AFL72217.1"/>
    <property type="molecule type" value="Genomic_DNA"/>
</dbReference>
<dbReference type="KEGG" id="tvi:Thivi_0141"/>
<dbReference type="InterPro" id="IPR018976">
    <property type="entry name" value="Imelysin-like"/>
</dbReference>
<keyword evidence="2" id="KW-0732">Signal</keyword>
<feature type="domain" description="Imelysin-like" evidence="3">
    <location>
        <begin position="52"/>
        <end position="368"/>
    </location>
</feature>
<dbReference type="Gene3D" id="1.20.1420.20">
    <property type="entry name" value="M75 peptidase, HXXE motif"/>
    <property type="match status" value="1"/>
</dbReference>
<dbReference type="Proteomes" id="UP000006062">
    <property type="component" value="Chromosome"/>
</dbReference>
<evidence type="ECO:0000313" key="4">
    <source>
        <dbReference type="EMBL" id="AFL72217.1"/>
    </source>
</evidence>
<name>I3Y5E9_THIV6</name>
<dbReference type="InterPro" id="IPR038352">
    <property type="entry name" value="Imelysin_sf"/>
</dbReference>
<dbReference type="STRING" id="765911.Thivi_0141"/>
<accession>I3Y5E9</accession>
<evidence type="ECO:0000259" key="3">
    <source>
        <dbReference type="Pfam" id="PF09375"/>
    </source>
</evidence>
<dbReference type="eggNOG" id="COG3489">
    <property type="taxonomic scope" value="Bacteria"/>
</dbReference>
<evidence type="ECO:0000256" key="1">
    <source>
        <dbReference type="ARBA" id="ARBA00004196"/>
    </source>
</evidence>
<evidence type="ECO:0000256" key="2">
    <source>
        <dbReference type="ARBA" id="ARBA00022729"/>
    </source>
</evidence>
<proteinExistence type="predicted"/>
<evidence type="ECO:0000313" key="5">
    <source>
        <dbReference type="Proteomes" id="UP000006062"/>
    </source>
</evidence>
<dbReference type="HOGENOM" id="CLU_688748_0_0_6"/>
<dbReference type="CDD" id="cd14658">
    <property type="entry name" value="Imelysin-like_IrpA"/>
    <property type="match status" value="1"/>
</dbReference>
<sequence>MTSNLRNLLYLLILVCLVSGVVLFAKPGASIREFLVQRSVERAVEDYAERNIVATLARLVANVEALDVAVRRLRDAPTDAKVAAAASAWRTARATAQLTTAFGFGPAAHYNFDKQLNTWPLDRPLVDHTLAEMAVGRLKLNAVYLRNQVYSTRRGFLAAEYLLFRDGQPRPAADLRAFELDYLAVTVEVMRLEATDFLAAWIGTDALPAHQAQALAAAGIALRKAYADEFTRPGHFASRYPSLSAPLQEIMQDAITVVEELCPAIDEVLGSADPRASETWYSFNGLADLQGTLRSLENAYLGGLEGKRGHSMSDLVAGMNEVLDRRIRIALADTAYRIAAVGDPYRASADGEGRELEVRRAVSACAKLVARVDLAVPLITMHPSTLPWAIYGVYEMPSML</sequence>
<dbReference type="AlphaFoldDB" id="I3Y5E9"/>
<protein>
    <submittedName>
        <fullName evidence="4">Imelysin</fullName>
    </submittedName>
</protein>
<comment type="subcellular location">
    <subcellularLocation>
        <location evidence="1">Cell envelope</location>
    </subcellularLocation>
</comment>